<evidence type="ECO:0000256" key="1">
    <source>
        <dbReference type="SAM" id="SignalP"/>
    </source>
</evidence>
<dbReference type="EMBL" id="BAAAFD010000005">
    <property type="protein sequence ID" value="GAA0856722.1"/>
    <property type="molecule type" value="Genomic_DNA"/>
</dbReference>
<dbReference type="Gene3D" id="3.40.190.10">
    <property type="entry name" value="Periplasmic binding protein-like II"/>
    <property type="match status" value="2"/>
</dbReference>
<dbReference type="RefSeq" id="WP_343859359.1">
    <property type="nucleotide sequence ID" value="NZ_BAAAFD010000005.1"/>
</dbReference>
<reference evidence="2 3" key="1">
    <citation type="journal article" date="2019" name="Int. J. Syst. Evol. Microbiol.">
        <title>The Global Catalogue of Microorganisms (GCM) 10K type strain sequencing project: providing services to taxonomists for standard genome sequencing and annotation.</title>
        <authorList>
            <consortium name="The Broad Institute Genomics Platform"/>
            <consortium name="The Broad Institute Genome Sequencing Center for Infectious Disease"/>
            <person name="Wu L."/>
            <person name="Ma J."/>
        </authorList>
    </citation>
    <scope>NUCLEOTIDE SEQUENCE [LARGE SCALE GENOMIC DNA]</scope>
    <source>
        <strain evidence="2 3">JCM 15896</strain>
    </source>
</reference>
<gene>
    <name evidence="2" type="ORF">GCM10009114_19730</name>
</gene>
<proteinExistence type="predicted"/>
<feature type="chain" id="PRO_5046176174" evidence="1">
    <location>
        <begin position="20"/>
        <end position="280"/>
    </location>
</feature>
<evidence type="ECO:0000313" key="2">
    <source>
        <dbReference type="EMBL" id="GAA0856722.1"/>
    </source>
</evidence>
<keyword evidence="1" id="KW-0732">Signal</keyword>
<evidence type="ECO:0000313" key="3">
    <source>
        <dbReference type="Proteomes" id="UP001500359"/>
    </source>
</evidence>
<organism evidence="2 3">
    <name type="scientific">Aliiglaciecola litoralis</name>
    <dbReference type="NCBI Taxonomy" id="582857"/>
    <lineage>
        <taxon>Bacteria</taxon>
        <taxon>Pseudomonadati</taxon>
        <taxon>Pseudomonadota</taxon>
        <taxon>Gammaproteobacteria</taxon>
        <taxon>Alteromonadales</taxon>
        <taxon>Alteromonadaceae</taxon>
        <taxon>Aliiglaciecola</taxon>
    </lineage>
</organism>
<name>A0ABN1LJ41_9ALTE</name>
<comment type="caution">
    <text evidence="2">The sequence shown here is derived from an EMBL/GenBank/DDBJ whole genome shotgun (WGS) entry which is preliminary data.</text>
</comment>
<dbReference type="Proteomes" id="UP001500359">
    <property type="component" value="Unassembled WGS sequence"/>
</dbReference>
<protein>
    <submittedName>
        <fullName evidence="2">Transporter substrate-binding domain-containing protein</fullName>
    </submittedName>
</protein>
<dbReference type="SUPFAM" id="SSF53850">
    <property type="entry name" value="Periplasmic binding protein-like II"/>
    <property type="match status" value="1"/>
</dbReference>
<feature type="signal peptide" evidence="1">
    <location>
        <begin position="1"/>
        <end position="19"/>
    </location>
</feature>
<accession>A0ABN1LJ41</accession>
<keyword evidence="3" id="KW-1185">Reference proteome</keyword>
<sequence length="280" mass="32296">MLRFMLSALCLVVSANSLAATWSITYPRPLTENDQRTAYPVDLLALALDQTGVNYRLIPTDKPLLQEKALKQLAENRNVNVVWSMTDTDRESRLLPIRIPIYKGLIGWRVFMVRQDRLKEFKAIDTLQALLKLKPIQGYDWPDTRILQSNGFDVNTSKSYTGLFTMLAQKQGDFLPRSLIEVWAEFDSEDLHESIRVEPSLGVRYPAAMYFFVNKNNKTLARLLEVGMEKAIANGQFDELFNQQFDTSLKRADMDTRFFFEIDNPLLPTSTPVGRKELWY</sequence>